<feature type="active site" description="Proton acceptor" evidence="1">
    <location>
        <position position="65"/>
    </location>
</feature>
<dbReference type="PIRSF" id="PIRSF000705">
    <property type="entry name" value="DNK"/>
    <property type="match status" value="1"/>
</dbReference>
<evidence type="ECO:0000313" key="4">
    <source>
        <dbReference type="Proteomes" id="UP000663929"/>
    </source>
</evidence>
<name>A0A8A4TDT5_SULCO</name>
<dbReference type="Proteomes" id="UP000663929">
    <property type="component" value="Chromosome"/>
</dbReference>
<dbReference type="PANTHER" id="PTHR10513">
    <property type="entry name" value="DEOXYNUCLEOSIDE KINASE"/>
    <property type="match status" value="1"/>
</dbReference>
<sequence>MARLVAKELNAELTQDLQANPFLGDFYKDRNGAAFQAQLFFLLNRYQLLQGLRQPDLFRQTIVTDFIIEKDRIYAYQNLSDSELALYEKLYPMLTADQVQPDLVVYLQLSADKVMETLKKRKELKSLNISPEYVDNVVEAYNRFFFHYEATPLIILNANGVNFSKDRAAVSDLLSYFQKDLRGVTYLTPKTSL</sequence>
<dbReference type="GO" id="GO:0019136">
    <property type="term" value="F:deoxynucleoside kinase activity"/>
    <property type="evidence" value="ECO:0007669"/>
    <property type="project" value="InterPro"/>
</dbReference>
<keyword evidence="3" id="KW-0808">Transferase</keyword>
<evidence type="ECO:0000313" key="3">
    <source>
        <dbReference type="EMBL" id="QTD47727.1"/>
    </source>
</evidence>
<keyword evidence="4" id="KW-1185">Reference proteome</keyword>
<dbReference type="SUPFAM" id="SSF52540">
    <property type="entry name" value="P-loop containing nucleoside triphosphate hydrolases"/>
    <property type="match status" value="1"/>
</dbReference>
<reference evidence="3" key="1">
    <citation type="submission" date="2021-03" db="EMBL/GenBank/DDBJ databases">
        <title>Acanthopleuribacteraceae sp. M133.</title>
        <authorList>
            <person name="Wang G."/>
        </authorList>
    </citation>
    <scope>NUCLEOTIDE SEQUENCE</scope>
    <source>
        <strain evidence="3">M133</strain>
    </source>
</reference>
<evidence type="ECO:0000256" key="1">
    <source>
        <dbReference type="PIRSR" id="PIRSR000705-1"/>
    </source>
</evidence>
<dbReference type="KEGG" id="scor:J3U87_19230"/>
<dbReference type="InterPro" id="IPR002624">
    <property type="entry name" value="DCK/DGK"/>
</dbReference>
<dbReference type="AlphaFoldDB" id="A0A8A4TDT5"/>
<feature type="domain" description="Deoxynucleoside kinase" evidence="2">
    <location>
        <begin position="7"/>
        <end position="174"/>
    </location>
</feature>
<protein>
    <submittedName>
        <fullName evidence="3">Deoxynucleoside kinase</fullName>
    </submittedName>
</protein>
<dbReference type="GO" id="GO:0005524">
    <property type="term" value="F:ATP binding"/>
    <property type="evidence" value="ECO:0007669"/>
    <property type="project" value="InterPro"/>
</dbReference>
<accession>A0A8A4TDT5</accession>
<dbReference type="PANTHER" id="PTHR10513:SF46">
    <property type="entry name" value="DEOXYGUANOSINE KINASE"/>
    <property type="match status" value="1"/>
</dbReference>
<dbReference type="InterPro" id="IPR050566">
    <property type="entry name" value="Deoxyribonucleoside_kinase"/>
</dbReference>
<dbReference type="Pfam" id="PF01712">
    <property type="entry name" value="dNK"/>
    <property type="match status" value="1"/>
</dbReference>
<organism evidence="3 4">
    <name type="scientific">Sulfidibacter corallicola</name>
    <dbReference type="NCBI Taxonomy" id="2818388"/>
    <lineage>
        <taxon>Bacteria</taxon>
        <taxon>Pseudomonadati</taxon>
        <taxon>Acidobacteriota</taxon>
        <taxon>Holophagae</taxon>
        <taxon>Acanthopleuribacterales</taxon>
        <taxon>Acanthopleuribacteraceae</taxon>
        <taxon>Sulfidibacter</taxon>
    </lineage>
</organism>
<gene>
    <name evidence="3" type="ORF">J3U87_19230</name>
</gene>
<keyword evidence="3" id="KW-0418">Kinase</keyword>
<dbReference type="EMBL" id="CP071793">
    <property type="protein sequence ID" value="QTD47727.1"/>
    <property type="molecule type" value="Genomic_DNA"/>
</dbReference>
<evidence type="ECO:0000259" key="2">
    <source>
        <dbReference type="Pfam" id="PF01712"/>
    </source>
</evidence>
<dbReference type="Gene3D" id="3.40.50.300">
    <property type="entry name" value="P-loop containing nucleotide triphosphate hydrolases"/>
    <property type="match status" value="1"/>
</dbReference>
<dbReference type="InterPro" id="IPR027417">
    <property type="entry name" value="P-loop_NTPase"/>
</dbReference>
<proteinExistence type="predicted"/>
<dbReference type="GO" id="GO:0005737">
    <property type="term" value="C:cytoplasm"/>
    <property type="evidence" value="ECO:0007669"/>
    <property type="project" value="TreeGrafter"/>
</dbReference>
<dbReference type="InterPro" id="IPR031314">
    <property type="entry name" value="DNK_dom"/>
</dbReference>